<evidence type="ECO:0000313" key="2">
    <source>
        <dbReference type="Proteomes" id="UP000219281"/>
    </source>
</evidence>
<dbReference type="OrthoDB" id="798617at2"/>
<accession>A0A286A7A8</accession>
<evidence type="ECO:0000313" key="1">
    <source>
        <dbReference type="EMBL" id="SOD17711.1"/>
    </source>
</evidence>
<proteinExistence type="predicted"/>
<reference evidence="2" key="1">
    <citation type="submission" date="2017-09" db="EMBL/GenBank/DDBJ databases">
        <authorList>
            <person name="Varghese N."/>
            <person name="Submissions S."/>
        </authorList>
    </citation>
    <scope>NUCLEOTIDE SEQUENCE [LARGE SCALE GENOMIC DNA]</scope>
    <source>
        <strain evidence="2">CGMCC 1.12803</strain>
    </source>
</reference>
<keyword evidence="2" id="KW-1185">Reference proteome</keyword>
<dbReference type="EMBL" id="OCMT01000003">
    <property type="protein sequence ID" value="SOD17711.1"/>
    <property type="molecule type" value="Genomic_DNA"/>
</dbReference>
<dbReference type="AlphaFoldDB" id="A0A286A7A8"/>
<sequence length="123" mass="13403">MKENLTPDGVAAKIAAIYAMTTHNRLAEAAAVENSFKTWISDNFNLDANQTTYLSGIGSAAASNFGYNCGIAFRNMLQIALIIPTPRTPPTKWLKMTNNILIATDDNGAYEATGSLTFAYEYR</sequence>
<name>A0A286A7A8_9SPHI</name>
<gene>
    <name evidence="1" type="ORF">SAMN06297358_2649</name>
</gene>
<protein>
    <submittedName>
        <fullName evidence="1">Uncharacterized protein</fullName>
    </submittedName>
</protein>
<dbReference type="RefSeq" id="WP_097132492.1">
    <property type="nucleotide sequence ID" value="NZ_OCMT01000003.1"/>
</dbReference>
<organism evidence="1 2">
    <name type="scientific">Pedobacter xixiisoli</name>
    <dbReference type="NCBI Taxonomy" id="1476464"/>
    <lineage>
        <taxon>Bacteria</taxon>
        <taxon>Pseudomonadati</taxon>
        <taxon>Bacteroidota</taxon>
        <taxon>Sphingobacteriia</taxon>
        <taxon>Sphingobacteriales</taxon>
        <taxon>Sphingobacteriaceae</taxon>
        <taxon>Pedobacter</taxon>
    </lineage>
</organism>
<dbReference type="Proteomes" id="UP000219281">
    <property type="component" value="Unassembled WGS sequence"/>
</dbReference>